<feature type="domain" description="Ig-like" evidence="3">
    <location>
        <begin position="480"/>
        <end position="568"/>
    </location>
</feature>
<feature type="domain" description="Ig-like" evidence="3">
    <location>
        <begin position="574"/>
        <end position="678"/>
    </location>
</feature>
<dbReference type="PROSITE" id="PS00290">
    <property type="entry name" value="IG_MHC"/>
    <property type="match status" value="1"/>
</dbReference>
<keyword evidence="5" id="KW-1185">Reference proteome</keyword>
<protein>
    <recommendedName>
        <fullName evidence="3">Ig-like domain-containing protein</fullName>
    </recommendedName>
</protein>
<evidence type="ECO:0000256" key="1">
    <source>
        <dbReference type="ARBA" id="ARBA00023319"/>
    </source>
</evidence>
<dbReference type="CDD" id="cd00098">
    <property type="entry name" value="IgC1"/>
    <property type="match status" value="1"/>
</dbReference>
<dbReference type="InterPro" id="IPR050380">
    <property type="entry name" value="Immune_Resp_Modulators"/>
</dbReference>
<keyword evidence="2" id="KW-1133">Transmembrane helix</keyword>
<dbReference type="SMART" id="SM00407">
    <property type="entry name" value="IGc1"/>
    <property type="match status" value="6"/>
</dbReference>
<dbReference type="Pfam" id="PF07654">
    <property type="entry name" value="C1-set"/>
    <property type="match status" value="6"/>
</dbReference>
<feature type="domain" description="Ig-like" evidence="3">
    <location>
        <begin position="181"/>
        <end position="278"/>
    </location>
</feature>
<dbReference type="InterPro" id="IPR003006">
    <property type="entry name" value="Ig/MHC_CS"/>
</dbReference>
<evidence type="ECO:0000256" key="2">
    <source>
        <dbReference type="SAM" id="Phobius"/>
    </source>
</evidence>
<feature type="domain" description="Ig-like" evidence="3">
    <location>
        <begin position="379"/>
        <end position="474"/>
    </location>
</feature>
<reference evidence="4" key="1">
    <citation type="submission" date="2025-08" db="UniProtKB">
        <authorList>
            <consortium name="Ensembl"/>
        </authorList>
    </citation>
    <scope>IDENTIFICATION</scope>
</reference>
<dbReference type="GeneTree" id="ENSGT00940000161491"/>
<dbReference type="InterPro" id="IPR003597">
    <property type="entry name" value="Ig_C1-set"/>
</dbReference>
<dbReference type="InterPro" id="IPR007110">
    <property type="entry name" value="Ig-like_dom"/>
</dbReference>
<dbReference type="STRING" id="8078.ENSFHEP00000030017"/>
<name>A0A3Q2QSU9_FUNHE</name>
<dbReference type="FunFam" id="2.60.40.10:FF:002350">
    <property type="entry name" value="Immunoglobulin heavy variable 1-4"/>
    <property type="match status" value="1"/>
</dbReference>
<dbReference type="SUPFAM" id="SSF48726">
    <property type="entry name" value="Immunoglobulin"/>
    <property type="match status" value="8"/>
</dbReference>
<evidence type="ECO:0000313" key="5">
    <source>
        <dbReference type="Proteomes" id="UP000265000"/>
    </source>
</evidence>
<dbReference type="Gene3D" id="2.60.40.10">
    <property type="entry name" value="Immunoglobulins"/>
    <property type="match status" value="8"/>
</dbReference>
<dbReference type="PROSITE" id="PS50835">
    <property type="entry name" value="IG_LIKE"/>
    <property type="match status" value="8"/>
</dbReference>
<keyword evidence="1" id="KW-0393">Immunoglobulin domain</keyword>
<evidence type="ECO:0000313" key="4">
    <source>
        <dbReference type="Ensembl" id="ENSFHEP00000030017.1"/>
    </source>
</evidence>
<dbReference type="AlphaFoldDB" id="A0A3Q2QSU9"/>
<dbReference type="PANTHER" id="PTHR23411">
    <property type="entry name" value="TAPASIN"/>
    <property type="match status" value="1"/>
</dbReference>
<feature type="domain" description="Ig-like" evidence="3">
    <location>
        <begin position="688"/>
        <end position="779"/>
    </location>
</feature>
<feature type="domain" description="Ig-like" evidence="3">
    <location>
        <begin position="81"/>
        <end position="172"/>
    </location>
</feature>
<organism evidence="4 5">
    <name type="scientific">Fundulus heteroclitus</name>
    <name type="common">Killifish</name>
    <name type="synonym">Mummichog</name>
    <dbReference type="NCBI Taxonomy" id="8078"/>
    <lineage>
        <taxon>Eukaryota</taxon>
        <taxon>Metazoa</taxon>
        <taxon>Chordata</taxon>
        <taxon>Craniata</taxon>
        <taxon>Vertebrata</taxon>
        <taxon>Euteleostomi</taxon>
        <taxon>Actinopterygii</taxon>
        <taxon>Neopterygii</taxon>
        <taxon>Teleostei</taxon>
        <taxon>Neoteleostei</taxon>
        <taxon>Acanthomorphata</taxon>
        <taxon>Ovalentaria</taxon>
        <taxon>Atherinomorphae</taxon>
        <taxon>Cyprinodontiformes</taxon>
        <taxon>Fundulidae</taxon>
        <taxon>Fundulus</taxon>
    </lineage>
</organism>
<dbReference type="CDD" id="cd21819">
    <property type="entry name" value="IgC1_CH1_IgM"/>
    <property type="match status" value="1"/>
</dbReference>
<evidence type="ECO:0000259" key="3">
    <source>
        <dbReference type="PROSITE" id="PS50835"/>
    </source>
</evidence>
<keyword evidence="2" id="KW-0472">Membrane</keyword>
<feature type="domain" description="Ig-like" evidence="3">
    <location>
        <begin position="801"/>
        <end position="876"/>
    </location>
</feature>
<feature type="domain" description="Ig-like" evidence="3">
    <location>
        <begin position="285"/>
        <end position="377"/>
    </location>
</feature>
<dbReference type="InterPro" id="IPR013783">
    <property type="entry name" value="Ig-like_fold"/>
</dbReference>
<reference evidence="4" key="2">
    <citation type="submission" date="2025-09" db="UniProtKB">
        <authorList>
            <consortium name="Ensembl"/>
        </authorList>
    </citation>
    <scope>IDENTIFICATION</scope>
</reference>
<feature type="transmembrane region" description="Helical" evidence="2">
    <location>
        <begin position="904"/>
        <end position="927"/>
    </location>
</feature>
<proteinExistence type="predicted"/>
<dbReference type="InterPro" id="IPR036179">
    <property type="entry name" value="Ig-like_dom_sf"/>
</dbReference>
<keyword evidence="2" id="KW-0812">Transmembrane</keyword>
<dbReference type="Ensembl" id="ENSFHET00000032433.1">
    <property type="protein sequence ID" value="ENSFHEP00000030017.1"/>
    <property type="gene ID" value="ENSFHEG00000015115.1"/>
</dbReference>
<sequence>QIPVAAENCCCLFLYVECDKLSYCDDAFDYWGKGTMVTVTSAICRSFTYKSSGDSSLCYEAFHYWGKGTMVTVTSATQNAPTVFPLAQCGSGSGDMVTLGCLATGFNPPSITFSWQQGSTSLDNFIQYPPIQKGSEYMGISQIQVSRQDWEARKPFKCVANHAAGQQHASMAKPNVRVVSPNITLYPVWEGEFGNSQVRLICALSGYFPNKLSVEWHKNGQILKDITPNEKTLVDQVKKAYSRFTEITPRTADWEAGSTFTCTSVHNSSVFAKTINICQILGKNPPFIHMEIPAYKTVSEKTSVEATCFIRNALNANLIWLMDGVPPQSTPILEKNTTFTITKLTVPSTTWEKLTSLQCKVEHPCFSNVKTVHFSVTPPQVEIRRPFPDLLKGDSATFQCDISKLSLQDLYVTFQANGKDISDRDYVDLPEGPGPHSVSRTFSVPRELWKTETSFTCAVKQGFSSSVVTSNSISNIFVEPSVELYLAPTERLGQQTLVCSGRGFKPQIKWFNQSEQMNSPTEDSMNKNGDVAVTSRLHVGQTEWARGMVFACEVSDSSLNKKVKKEISVCSVTPTSSYEVAVYIQRPKLEELQKRGPVTVTCLLVGTSLSDFSITWKLGGQQSSPGHIRTEKPVSCRNGSETLHTFLSVSAEDWYSNKQVSCEAKHLCANKIYNAHISKNTVLRIVEPTFTELYRSESVTLTCLVSGFLPSDIIVHWEENGRQLPASHYINSPSWKEPGTSYFSMRSRLNVTRAEDNKSTYSCVVVHESSETPVVASISDMFASVTYSKPSAILFEEEDKLVCLVSGFSPPSINITWFRSETPQLLDYNITEPYLGQDGKFSIQSRLRLAPIDSLPGIVLTCQVTHEGTTLTVNMSKPDTLDHCNFFDTIKDTDVSQDALKETWSMALTFLCFFLFTIIFCLVVLIVKVRFSSNCTNVEDALTCGVVN</sequence>
<accession>A0A3Q2QSU9</accession>
<dbReference type="Proteomes" id="UP000265000">
    <property type="component" value="Unplaced"/>
</dbReference>